<dbReference type="EMBL" id="GGEC01072694">
    <property type="protein sequence ID" value="MBX53178.1"/>
    <property type="molecule type" value="Transcribed_RNA"/>
</dbReference>
<sequence>MIILWGQFYPYQDLPNENTPCSQQNGIMVNAFTRHTTSRQTCFYNLFVGFLFM</sequence>
<reference evidence="1" key="1">
    <citation type="submission" date="2018-02" db="EMBL/GenBank/DDBJ databases">
        <title>Rhizophora mucronata_Transcriptome.</title>
        <authorList>
            <person name="Meera S.P."/>
            <person name="Sreeshan A."/>
            <person name="Augustine A."/>
        </authorList>
    </citation>
    <scope>NUCLEOTIDE SEQUENCE</scope>
    <source>
        <tissue evidence="1">Leaf</tissue>
    </source>
</reference>
<organism evidence="1">
    <name type="scientific">Rhizophora mucronata</name>
    <name type="common">Asiatic mangrove</name>
    <dbReference type="NCBI Taxonomy" id="61149"/>
    <lineage>
        <taxon>Eukaryota</taxon>
        <taxon>Viridiplantae</taxon>
        <taxon>Streptophyta</taxon>
        <taxon>Embryophyta</taxon>
        <taxon>Tracheophyta</taxon>
        <taxon>Spermatophyta</taxon>
        <taxon>Magnoliopsida</taxon>
        <taxon>eudicotyledons</taxon>
        <taxon>Gunneridae</taxon>
        <taxon>Pentapetalae</taxon>
        <taxon>rosids</taxon>
        <taxon>fabids</taxon>
        <taxon>Malpighiales</taxon>
        <taxon>Rhizophoraceae</taxon>
        <taxon>Rhizophora</taxon>
    </lineage>
</organism>
<dbReference type="AlphaFoldDB" id="A0A2P2PEK8"/>
<accession>A0A2P2PEK8</accession>
<name>A0A2P2PEK8_RHIMU</name>
<evidence type="ECO:0000313" key="1">
    <source>
        <dbReference type="EMBL" id="MBX53178.1"/>
    </source>
</evidence>
<protein>
    <submittedName>
        <fullName evidence="1">Uncharacterized protein</fullName>
    </submittedName>
</protein>
<proteinExistence type="predicted"/>